<dbReference type="GO" id="GO:0030170">
    <property type="term" value="F:pyridoxal phosphate binding"/>
    <property type="evidence" value="ECO:0007669"/>
    <property type="project" value="InterPro"/>
</dbReference>
<dbReference type="Proteomes" id="UP000178187">
    <property type="component" value="Unassembled WGS sequence"/>
</dbReference>
<name>A0A1G1KRY6_9BACT</name>
<gene>
    <name evidence="2" type="ORF">A3G33_03075</name>
</gene>
<dbReference type="InterPro" id="IPR004839">
    <property type="entry name" value="Aminotransferase_I/II_large"/>
</dbReference>
<evidence type="ECO:0000313" key="2">
    <source>
        <dbReference type="EMBL" id="OGW95319.1"/>
    </source>
</evidence>
<comment type="caution">
    <text evidence="2">The sequence shown here is derived from an EMBL/GenBank/DDBJ whole genome shotgun (WGS) entry which is preliminary data.</text>
</comment>
<protein>
    <recommendedName>
        <fullName evidence="1">Aminotransferase class I/classII large domain-containing protein</fullName>
    </recommendedName>
</protein>
<feature type="domain" description="Aminotransferase class I/classII large" evidence="1">
    <location>
        <begin position="58"/>
        <end position="358"/>
    </location>
</feature>
<reference evidence="2 3" key="1">
    <citation type="journal article" date="2016" name="Nat. Commun.">
        <title>Thousands of microbial genomes shed light on interconnected biogeochemical processes in an aquifer system.</title>
        <authorList>
            <person name="Anantharaman K."/>
            <person name="Brown C.T."/>
            <person name="Hug L.A."/>
            <person name="Sharon I."/>
            <person name="Castelle C.J."/>
            <person name="Probst A.J."/>
            <person name="Thomas B.C."/>
            <person name="Singh A."/>
            <person name="Wilkins M.J."/>
            <person name="Karaoz U."/>
            <person name="Brodie E.L."/>
            <person name="Williams K.H."/>
            <person name="Hubbard S.S."/>
            <person name="Banfield J.F."/>
        </authorList>
    </citation>
    <scope>NUCLEOTIDE SEQUENCE [LARGE SCALE GENOMIC DNA]</scope>
</reference>
<dbReference type="PANTHER" id="PTHR45744">
    <property type="entry name" value="TYROSINE AMINOTRANSFERASE"/>
    <property type="match status" value="1"/>
</dbReference>
<dbReference type="Gene3D" id="3.90.1150.10">
    <property type="entry name" value="Aspartate Aminotransferase, domain 1"/>
    <property type="match status" value="1"/>
</dbReference>
<accession>A0A1G1KRY6</accession>
<evidence type="ECO:0000259" key="1">
    <source>
        <dbReference type="Pfam" id="PF00155"/>
    </source>
</evidence>
<dbReference type="InterPro" id="IPR015422">
    <property type="entry name" value="PyrdxlP-dep_Trfase_small"/>
</dbReference>
<dbReference type="InterPro" id="IPR015424">
    <property type="entry name" value="PyrdxlP-dep_Trfase"/>
</dbReference>
<dbReference type="EMBL" id="MHFR01000066">
    <property type="protein sequence ID" value="OGW95319.1"/>
    <property type="molecule type" value="Genomic_DNA"/>
</dbReference>
<dbReference type="Pfam" id="PF00155">
    <property type="entry name" value="Aminotran_1_2"/>
    <property type="match status" value="1"/>
</dbReference>
<dbReference type="CDD" id="cd00609">
    <property type="entry name" value="AAT_like"/>
    <property type="match status" value="1"/>
</dbReference>
<dbReference type="PANTHER" id="PTHR45744:SF2">
    <property type="entry name" value="TYROSINE AMINOTRANSFERASE"/>
    <property type="match status" value="1"/>
</dbReference>
<dbReference type="InterPro" id="IPR015421">
    <property type="entry name" value="PyrdxlP-dep_Trfase_major"/>
</dbReference>
<dbReference type="Gene3D" id="3.40.640.10">
    <property type="entry name" value="Type I PLP-dependent aspartate aminotransferase-like (Major domain)"/>
    <property type="match status" value="1"/>
</dbReference>
<dbReference type="SUPFAM" id="SSF53383">
    <property type="entry name" value="PLP-dependent transferases"/>
    <property type="match status" value="1"/>
</dbReference>
<evidence type="ECO:0000313" key="3">
    <source>
        <dbReference type="Proteomes" id="UP000178187"/>
    </source>
</evidence>
<proteinExistence type="predicted"/>
<dbReference type="AlphaFoldDB" id="A0A1G1KRY6"/>
<organism evidence="2 3">
    <name type="scientific">Candidatus Danuiimicrobium aquiferis</name>
    <dbReference type="NCBI Taxonomy" id="1801832"/>
    <lineage>
        <taxon>Bacteria</taxon>
        <taxon>Pseudomonadati</taxon>
        <taxon>Candidatus Omnitrophota</taxon>
        <taxon>Candidatus Danuiimicrobium</taxon>
    </lineage>
</organism>
<sequence>MFANRTNWNLKQNEIADRLQALKALGTPVFDLSESNPTECRFEYLNETILDPLNMVANLKYAPDPKGMLGTRKIVEDYYRQNGIFVDSSQIFLTSSSSEAYSFLFRLLANPGDNILVPRPSYPLFHFLADLNDVELKTYPLIYDHDWHIGTEHLISSCNEKTKAIILVNPNNPTGSFLKAKELEKIVEFAESSLIALISDEVFFDYPFNANCERVSLAKIKTTPTFTLNGISKAFGLPQMKLGWIVANGPRSFLNMASERLEMILDTYLPVSTPVQNCMKTWVAQREIIQKEILARTNKNRLFLHSLLSKPHPASLLNSEGGWYAILKVPKIKTENEWVLTFLEEDHVYVHPGFFFDFEAEAYIVVSLLPIPEVFEEGMKRILKRISETAKH</sequence>